<comment type="caution">
    <text evidence="7">The sequence shown here is derived from an EMBL/GenBank/DDBJ whole genome shotgun (WGS) entry which is preliminary data.</text>
</comment>
<dbReference type="PANTHER" id="PTHR43133:SF8">
    <property type="entry name" value="RNA POLYMERASE SIGMA FACTOR HI_1459-RELATED"/>
    <property type="match status" value="1"/>
</dbReference>
<dbReference type="InterPro" id="IPR013324">
    <property type="entry name" value="RNA_pol_sigma_r3/r4-like"/>
</dbReference>
<dbReference type="PANTHER" id="PTHR43133">
    <property type="entry name" value="RNA POLYMERASE ECF-TYPE SIGMA FACTO"/>
    <property type="match status" value="1"/>
</dbReference>
<dbReference type="Gene3D" id="1.10.1740.10">
    <property type="match status" value="1"/>
</dbReference>
<proteinExistence type="inferred from homology"/>
<accession>A0A3D3R0Q5</accession>
<sequence>MSSYCKSQNKLSYSCRIPFIFIIMCTETNYNPTSLSMLERARSGDEAAWELISTIYAPMIYRWVSRYSLQSSDTTDILQNIFQTVHRKLDDFQHDQRCGSFRSWLKSITRSRVMDFFRARQKQDQAAGGTDAWQQLQAQPEVTSNPQELREEMAEVYHRALQILEQDFSDNVVKAFLRFEIDNVPASEVADELGMTRDAVYAAKKRVLKRLREELSGLL</sequence>
<dbReference type="InterPro" id="IPR013325">
    <property type="entry name" value="RNA_pol_sigma_r2"/>
</dbReference>
<gene>
    <name evidence="7" type="ORF">DIT97_04825</name>
</gene>
<evidence type="ECO:0000256" key="3">
    <source>
        <dbReference type="ARBA" id="ARBA00023082"/>
    </source>
</evidence>
<reference evidence="7 8" key="1">
    <citation type="journal article" date="2018" name="Nat. Biotechnol.">
        <title>A standardized bacterial taxonomy based on genome phylogeny substantially revises the tree of life.</title>
        <authorList>
            <person name="Parks D.H."/>
            <person name="Chuvochina M."/>
            <person name="Waite D.W."/>
            <person name="Rinke C."/>
            <person name="Skarshewski A."/>
            <person name="Chaumeil P.A."/>
            <person name="Hugenholtz P."/>
        </authorList>
    </citation>
    <scope>NUCLEOTIDE SEQUENCE [LARGE SCALE GENOMIC DNA]</scope>
    <source>
        <strain evidence="7">UBA9375</strain>
    </source>
</reference>
<dbReference type="GO" id="GO:0016987">
    <property type="term" value="F:sigma factor activity"/>
    <property type="evidence" value="ECO:0007669"/>
    <property type="project" value="UniProtKB-KW"/>
</dbReference>
<dbReference type="SUPFAM" id="SSF88946">
    <property type="entry name" value="Sigma2 domain of RNA polymerase sigma factors"/>
    <property type="match status" value="1"/>
</dbReference>
<comment type="similarity">
    <text evidence="1">Belongs to the sigma-70 factor family. ECF subfamily.</text>
</comment>
<dbReference type="SUPFAM" id="SSF88659">
    <property type="entry name" value="Sigma3 and sigma4 domains of RNA polymerase sigma factors"/>
    <property type="match status" value="1"/>
</dbReference>
<keyword evidence="5" id="KW-0804">Transcription</keyword>
<evidence type="ECO:0000256" key="1">
    <source>
        <dbReference type="ARBA" id="ARBA00010641"/>
    </source>
</evidence>
<evidence type="ECO:0000256" key="4">
    <source>
        <dbReference type="ARBA" id="ARBA00023125"/>
    </source>
</evidence>
<feature type="domain" description="RNA polymerase sigma-70 region 2" evidence="6">
    <location>
        <begin position="56"/>
        <end position="122"/>
    </location>
</feature>
<keyword evidence="3" id="KW-0731">Sigma factor</keyword>
<dbReference type="GO" id="GO:0003677">
    <property type="term" value="F:DNA binding"/>
    <property type="evidence" value="ECO:0007669"/>
    <property type="project" value="UniProtKB-KW"/>
</dbReference>
<evidence type="ECO:0000313" key="8">
    <source>
        <dbReference type="Proteomes" id="UP000263642"/>
    </source>
</evidence>
<keyword evidence="4" id="KW-0238">DNA-binding</keyword>
<evidence type="ECO:0000259" key="6">
    <source>
        <dbReference type="Pfam" id="PF04542"/>
    </source>
</evidence>
<dbReference type="EMBL" id="DQAY01000029">
    <property type="protein sequence ID" value="HCO22405.1"/>
    <property type="molecule type" value="Genomic_DNA"/>
</dbReference>
<evidence type="ECO:0000256" key="5">
    <source>
        <dbReference type="ARBA" id="ARBA00023163"/>
    </source>
</evidence>
<dbReference type="Proteomes" id="UP000263642">
    <property type="component" value="Unassembled WGS sequence"/>
</dbReference>
<dbReference type="InterPro" id="IPR014284">
    <property type="entry name" value="RNA_pol_sigma-70_dom"/>
</dbReference>
<dbReference type="AlphaFoldDB" id="A0A3D3R0Q5"/>
<dbReference type="Gene3D" id="1.10.10.10">
    <property type="entry name" value="Winged helix-like DNA-binding domain superfamily/Winged helix DNA-binding domain"/>
    <property type="match status" value="1"/>
</dbReference>
<evidence type="ECO:0000256" key="2">
    <source>
        <dbReference type="ARBA" id="ARBA00023015"/>
    </source>
</evidence>
<dbReference type="InterPro" id="IPR007627">
    <property type="entry name" value="RNA_pol_sigma70_r2"/>
</dbReference>
<evidence type="ECO:0000313" key="7">
    <source>
        <dbReference type="EMBL" id="HCO22405.1"/>
    </source>
</evidence>
<dbReference type="Pfam" id="PF04542">
    <property type="entry name" value="Sigma70_r2"/>
    <property type="match status" value="1"/>
</dbReference>
<dbReference type="GO" id="GO:0006352">
    <property type="term" value="P:DNA-templated transcription initiation"/>
    <property type="evidence" value="ECO:0007669"/>
    <property type="project" value="InterPro"/>
</dbReference>
<dbReference type="InterPro" id="IPR036388">
    <property type="entry name" value="WH-like_DNA-bd_sf"/>
</dbReference>
<organism evidence="7 8">
    <name type="scientific">Gimesia maris</name>
    <dbReference type="NCBI Taxonomy" id="122"/>
    <lineage>
        <taxon>Bacteria</taxon>
        <taxon>Pseudomonadati</taxon>
        <taxon>Planctomycetota</taxon>
        <taxon>Planctomycetia</taxon>
        <taxon>Planctomycetales</taxon>
        <taxon>Planctomycetaceae</taxon>
        <taxon>Gimesia</taxon>
    </lineage>
</organism>
<dbReference type="InterPro" id="IPR039425">
    <property type="entry name" value="RNA_pol_sigma-70-like"/>
</dbReference>
<name>A0A3D3R0Q5_9PLAN</name>
<dbReference type="NCBIfam" id="TIGR02937">
    <property type="entry name" value="sigma70-ECF"/>
    <property type="match status" value="1"/>
</dbReference>
<protein>
    <recommendedName>
        <fullName evidence="6">RNA polymerase sigma-70 region 2 domain-containing protein</fullName>
    </recommendedName>
</protein>
<keyword evidence="2" id="KW-0805">Transcription regulation</keyword>